<dbReference type="AlphaFoldDB" id="A0A0M8P4Q0"/>
<dbReference type="Pfam" id="PF04707">
    <property type="entry name" value="PRELI"/>
    <property type="match status" value="1"/>
</dbReference>
<dbReference type="InterPro" id="IPR037365">
    <property type="entry name" value="Slowmo/Ups"/>
</dbReference>
<dbReference type="GO" id="GO:0005758">
    <property type="term" value="C:mitochondrial intermembrane space"/>
    <property type="evidence" value="ECO:0007669"/>
    <property type="project" value="InterPro"/>
</dbReference>
<reference evidence="2 3" key="1">
    <citation type="submission" date="2015-08" db="EMBL/GenBank/DDBJ databases">
        <title>Genome sequencing of Penicillium nordicum.</title>
        <authorList>
            <person name="Nguyen H.D."/>
            <person name="Seifert K.A."/>
        </authorList>
    </citation>
    <scope>NUCLEOTIDE SEQUENCE [LARGE SCALE GENOMIC DNA]</scope>
    <source>
        <strain evidence="2 3">DAOMC 185683</strain>
    </source>
</reference>
<evidence type="ECO:0000313" key="3">
    <source>
        <dbReference type="Proteomes" id="UP000037696"/>
    </source>
</evidence>
<sequence>MKVFSSGCTFDYSWDEVSTANWRKYCPWNDKSTHVVGVDTLSRTVDPSTGILRTERLITCDQSVPKWVLSILGGTNTSHVYEVSYVDPVAKKVTMCSTNLTWSNVLSVRETVIYRQSSLSPTTTTEFSQEAKITALCGGWQKIKNKVEEASVDRFRENAKIGREGFETVLEMSRRVFGEQRELEKQSLHSNERPILST</sequence>
<gene>
    <name evidence="2" type="ORF">ACN38_g8503</name>
</gene>
<dbReference type="InterPro" id="IPR006797">
    <property type="entry name" value="PRELI/MSF1_dom"/>
</dbReference>
<protein>
    <recommendedName>
        <fullName evidence="1">PRELI/MSF1 domain-containing protein</fullName>
    </recommendedName>
</protein>
<name>A0A0M8P4Q0_9EURO</name>
<evidence type="ECO:0000313" key="2">
    <source>
        <dbReference type="EMBL" id="KOS40631.1"/>
    </source>
</evidence>
<dbReference type="EMBL" id="LHQQ01000156">
    <property type="protein sequence ID" value="KOS40631.1"/>
    <property type="molecule type" value="Genomic_DNA"/>
</dbReference>
<dbReference type="Proteomes" id="UP000037696">
    <property type="component" value="Unassembled WGS sequence"/>
</dbReference>
<organism evidence="2 3">
    <name type="scientific">Penicillium nordicum</name>
    <dbReference type="NCBI Taxonomy" id="229535"/>
    <lineage>
        <taxon>Eukaryota</taxon>
        <taxon>Fungi</taxon>
        <taxon>Dikarya</taxon>
        <taxon>Ascomycota</taxon>
        <taxon>Pezizomycotina</taxon>
        <taxon>Eurotiomycetes</taxon>
        <taxon>Eurotiomycetidae</taxon>
        <taxon>Eurotiales</taxon>
        <taxon>Aspergillaceae</taxon>
        <taxon>Penicillium</taxon>
    </lineage>
</organism>
<accession>A0A0M8P4Q0</accession>
<dbReference type="PROSITE" id="PS50904">
    <property type="entry name" value="PRELI_MSF1"/>
    <property type="match status" value="1"/>
</dbReference>
<evidence type="ECO:0000259" key="1">
    <source>
        <dbReference type="PROSITE" id="PS50904"/>
    </source>
</evidence>
<keyword evidence="3" id="KW-1185">Reference proteome</keyword>
<dbReference type="STRING" id="229535.A0A0M8P4Q0"/>
<dbReference type="PANTHER" id="PTHR11158">
    <property type="entry name" value="MSF1/PX19 RELATED"/>
    <property type="match status" value="1"/>
</dbReference>
<feature type="domain" description="PRELI/MSF1" evidence="1">
    <location>
        <begin position="1"/>
        <end position="178"/>
    </location>
</feature>
<comment type="caution">
    <text evidence="2">The sequence shown here is derived from an EMBL/GenBank/DDBJ whole genome shotgun (WGS) entry which is preliminary data.</text>
</comment>
<proteinExistence type="predicted"/>
<dbReference type="OrthoDB" id="407630at2759"/>